<dbReference type="OrthoDB" id="541276at2759"/>
<evidence type="ECO:0000259" key="6">
    <source>
        <dbReference type="PROSITE" id="PS50011"/>
    </source>
</evidence>
<accession>A0A1J4KJI6</accession>
<evidence type="ECO:0000313" key="8">
    <source>
        <dbReference type="Proteomes" id="UP000179807"/>
    </source>
</evidence>
<keyword evidence="4" id="KW-0723">Serine/threonine-protein kinase</keyword>
<dbReference type="GO" id="GO:0004674">
    <property type="term" value="F:protein serine/threonine kinase activity"/>
    <property type="evidence" value="ECO:0007669"/>
    <property type="project" value="UniProtKB-KW"/>
</dbReference>
<evidence type="ECO:0000256" key="5">
    <source>
        <dbReference type="SAM" id="MobiDB-lite"/>
    </source>
</evidence>
<dbReference type="PROSITE" id="PS00107">
    <property type="entry name" value="PROTEIN_KINASE_ATP"/>
    <property type="match status" value="1"/>
</dbReference>
<keyword evidence="7" id="KW-0808">Transferase</keyword>
<reference evidence="7" key="1">
    <citation type="submission" date="2016-10" db="EMBL/GenBank/DDBJ databases">
        <authorList>
            <person name="Benchimol M."/>
            <person name="Almeida L.G."/>
            <person name="Vasconcelos A.T."/>
            <person name="Perreira-Neves A."/>
            <person name="Rosa I.A."/>
            <person name="Tasca T."/>
            <person name="Bogo M.R."/>
            <person name="de Souza W."/>
        </authorList>
    </citation>
    <scope>NUCLEOTIDE SEQUENCE [LARGE SCALE GENOMIC DNA]</scope>
    <source>
        <strain evidence="7">K</strain>
    </source>
</reference>
<dbReference type="PROSITE" id="PS50011">
    <property type="entry name" value="PROTEIN_KINASE_DOM"/>
    <property type="match status" value="1"/>
</dbReference>
<keyword evidence="2 3" id="KW-0067">ATP-binding</keyword>
<name>A0A1J4KJI6_9EUKA</name>
<evidence type="ECO:0000256" key="3">
    <source>
        <dbReference type="PROSITE-ProRule" id="PRU10141"/>
    </source>
</evidence>
<dbReference type="RefSeq" id="XP_068364507.1">
    <property type="nucleotide sequence ID" value="XM_068500631.1"/>
</dbReference>
<keyword evidence="7" id="KW-0418">Kinase</keyword>
<comment type="similarity">
    <text evidence="4">Belongs to the protein kinase superfamily.</text>
</comment>
<dbReference type="VEuPathDB" id="TrichDB:TRFO_19172"/>
<dbReference type="SMART" id="SM00220">
    <property type="entry name" value="S_TKc"/>
    <property type="match status" value="1"/>
</dbReference>
<dbReference type="PANTHER" id="PTHR24348">
    <property type="entry name" value="SERINE/THREONINE-PROTEIN KINASE UNC-51-RELATED"/>
    <property type="match status" value="1"/>
</dbReference>
<feature type="compositionally biased region" description="Polar residues" evidence="5">
    <location>
        <begin position="359"/>
        <end position="368"/>
    </location>
</feature>
<keyword evidence="1 3" id="KW-0547">Nucleotide-binding</keyword>
<proteinExistence type="inferred from homology"/>
<dbReference type="FunFam" id="1.10.510.10:FF:000571">
    <property type="entry name" value="Maternal embryonic leucine zipper kinase"/>
    <property type="match status" value="1"/>
</dbReference>
<dbReference type="GO" id="GO:0005524">
    <property type="term" value="F:ATP binding"/>
    <property type="evidence" value="ECO:0007669"/>
    <property type="project" value="UniProtKB-UniRule"/>
</dbReference>
<dbReference type="Gene3D" id="1.10.510.10">
    <property type="entry name" value="Transferase(Phosphotransferase) domain 1"/>
    <property type="match status" value="1"/>
</dbReference>
<evidence type="ECO:0000256" key="4">
    <source>
        <dbReference type="RuleBase" id="RU000304"/>
    </source>
</evidence>
<dbReference type="SUPFAM" id="SSF56112">
    <property type="entry name" value="Protein kinase-like (PK-like)"/>
    <property type="match status" value="1"/>
</dbReference>
<dbReference type="GeneID" id="94835335"/>
<feature type="region of interest" description="Disordered" evidence="5">
    <location>
        <begin position="356"/>
        <end position="431"/>
    </location>
</feature>
<protein>
    <submittedName>
        <fullName evidence="7">CAMK family protein kinase</fullName>
    </submittedName>
</protein>
<evidence type="ECO:0000256" key="1">
    <source>
        <dbReference type="ARBA" id="ARBA00022741"/>
    </source>
</evidence>
<dbReference type="InterPro" id="IPR045269">
    <property type="entry name" value="Atg1-like"/>
</dbReference>
<organism evidence="7 8">
    <name type="scientific">Tritrichomonas foetus</name>
    <dbReference type="NCBI Taxonomy" id="1144522"/>
    <lineage>
        <taxon>Eukaryota</taxon>
        <taxon>Metamonada</taxon>
        <taxon>Parabasalia</taxon>
        <taxon>Tritrichomonadida</taxon>
        <taxon>Tritrichomonadidae</taxon>
        <taxon>Tritrichomonas</taxon>
    </lineage>
</organism>
<dbReference type="PROSITE" id="PS00108">
    <property type="entry name" value="PROTEIN_KINASE_ST"/>
    <property type="match status" value="1"/>
</dbReference>
<feature type="binding site" evidence="3">
    <location>
        <position position="43"/>
    </location>
    <ligand>
        <name>ATP</name>
        <dbReference type="ChEBI" id="CHEBI:30616"/>
    </ligand>
</feature>
<dbReference type="InterPro" id="IPR017441">
    <property type="entry name" value="Protein_kinase_ATP_BS"/>
</dbReference>
<sequence length="431" mass="47456">MSHSKSSSFKVPGYSIGKLLGRGATADVFLAVSQQTGTRLACKRITENNIENITLIKAELKALKSLSHENICNLQNFFQSDHYYYFMLDFCEGGTLEKYIVMKKRLPEDECKVIFKQILNCLNYCHSRGIAHRDLKPSNILITKYPEIKISDFGLSKLNSNSQIMAQTQCGTLYFMAPECFGGSVYDASRADIWSAGVVLLVMATGKLPWRATSIQRLVAEMKSCNFLAEPFDDLSREFNLFLRKIFHAVPENRLDAASLLTQPWFSSSTPSLNPSSTQFSSSFSKTTNATATHSPLISASLSNPSDFSHIPNKTSKTSQAISQSISHNISAHNSSNLLTNPFVCSFNSTTGGKPIKPVSSTGATPTFASPARPGPTPKSDQPPISLNKTSPIHASTPVFNMKQAQEQHQKPLPANDPKKKVLKLNFSKKD</sequence>
<comment type="caution">
    <text evidence="7">The sequence shown here is derived from an EMBL/GenBank/DDBJ whole genome shotgun (WGS) entry which is preliminary data.</text>
</comment>
<keyword evidence="8" id="KW-1185">Reference proteome</keyword>
<dbReference type="GO" id="GO:0010506">
    <property type="term" value="P:regulation of autophagy"/>
    <property type="evidence" value="ECO:0007669"/>
    <property type="project" value="InterPro"/>
</dbReference>
<gene>
    <name evidence="7" type="ORF">TRFO_19172</name>
</gene>
<dbReference type="InterPro" id="IPR008271">
    <property type="entry name" value="Ser/Thr_kinase_AS"/>
</dbReference>
<dbReference type="AlphaFoldDB" id="A0A1J4KJI6"/>
<feature type="compositionally biased region" description="Polar residues" evidence="5">
    <location>
        <begin position="379"/>
        <end position="394"/>
    </location>
</feature>
<evidence type="ECO:0000313" key="7">
    <source>
        <dbReference type="EMBL" id="OHT11371.1"/>
    </source>
</evidence>
<dbReference type="GO" id="GO:0005737">
    <property type="term" value="C:cytoplasm"/>
    <property type="evidence" value="ECO:0007669"/>
    <property type="project" value="TreeGrafter"/>
</dbReference>
<dbReference type="InterPro" id="IPR011009">
    <property type="entry name" value="Kinase-like_dom_sf"/>
</dbReference>
<dbReference type="InterPro" id="IPR000719">
    <property type="entry name" value="Prot_kinase_dom"/>
</dbReference>
<dbReference type="EMBL" id="MLAK01000589">
    <property type="protein sequence ID" value="OHT11371.1"/>
    <property type="molecule type" value="Genomic_DNA"/>
</dbReference>
<dbReference type="Proteomes" id="UP000179807">
    <property type="component" value="Unassembled WGS sequence"/>
</dbReference>
<evidence type="ECO:0000256" key="2">
    <source>
        <dbReference type="ARBA" id="ARBA00022840"/>
    </source>
</evidence>
<feature type="domain" description="Protein kinase" evidence="6">
    <location>
        <begin position="14"/>
        <end position="266"/>
    </location>
</feature>
<dbReference type="Pfam" id="PF00069">
    <property type="entry name" value="Pkinase"/>
    <property type="match status" value="1"/>
</dbReference>